<proteinExistence type="evidence at transcript level"/>
<dbReference type="GO" id="GO:0006400">
    <property type="term" value="P:tRNA modification"/>
    <property type="evidence" value="ECO:0007669"/>
    <property type="project" value="InterPro"/>
</dbReference>
<organism evidence="3">
    <name type="scientific">Moina brachiata</name>
    <dbReference type="NCBI Taxonomy" id="675436"/>
    <lineage>
        <taxon>Eukaryota</taxon>
        <taxon>Metazoa</taxon>
        <taxon>Ecdysozoa</taxon>
        <taxon>Arthropoda</taxon>
        <taxon>Crustacea</taxon>
        <taxon>Branchiopoda</taxon>
        <taxon>Diplostraca</taxon>
        <taxon>Cladocera</taxon>
        <taxon>Anomopoda</taxon>
        <taxon>Moinidae</taxon>
        <taxon>Moina</taxon>
    </lineage>
</organism>
<dbReference type="Pfam" id="PF02926">
    <property type="entry name" value="THUMP"/>
    <property type="match status" value="1"/>
</dbReference>
<dbReference type="GO" id="GO:0003723">
    <property type="term" value="F:RNA binding"/>
    <property type="evidence" value="ECO:0007669"/>
    <property type="project" value="UniProtKB-UniRule"/>
</dbReference>
<evidence type="ECO:0000259" key="2">
    <source>
        <dbReference type="PROSITE" id="PS51165"/>
    </source>
</evidence>
<name>A0A4Y7NJD8_9CRUS</name>
<dbReference type="SUPFAM" id="SSF143437">
    <property type="entry name" value="THUMP domain-like"/>
    <property type="match status" value="1"/>
</dbReference>
<dbReference type="EMBL" id="LR023721">
    <property type="protein sequence ID" value="SVE93340.1"/>
    <property type="molecule type" value="mRNA"/>
</dbReference>
<dbReference type="PANTHER" id="PTHR13452:SF10">
    <property type="entry name" value="THUMP DOMAIN-CONTAINING PROTEIN 1"/>
    <property type="match status" value="1"/>
</dbReference>
<dbReference type="CDD" id="cd11717">
    <property type="entry name" value="THUMP_THUMPD1_like"/>
    <property type="match status" value="1"/>
</dbReference>
<accession>A0A4Y7NJD8</accession>
<keyword evidence="1" id="KW-0694">RNA-binding</keyword>
<dbReference type="AlphaFoldDB" id="A0A4Y7NJD8"/>
<gene>
    <name evidence="3" type="primary">EOG090X0GPG</name>
</gene>
<protein>
    <submittedName>
        <fullName evidence="3">EOG090X0GPG</fullName>
    </submittedName>
</protein>
<evidence type="ECO:0000313" key="3">
    <source>
        <dbReference type="EMBL" id="SVE93340.1"/>
    </source>
</evidence>
<feature type="domain" description="THUMP" evidence="2">
    <location>
        <begin position="134"/>
        <end position="238"/>
    </location>
</feature>
<dbReference type="Gene3D" id="3.30.2300.10">
    <property type="entry name" value="THUMP superfamily"/>
    <property type="match status" value="1"/>
</dbReference>
<dbReference type="InterPro" id="IPR004114">
    <property type="entry name" value="THUMP_dom"/>
</dbReference>
<dbReference type="PANTHER" id="PTHR13452">
    <property type="entry name" value="THUMP DOMAIN CONTAINING PROTEIN 1-RELATED"/>
    <property type="match status" value="1"/>
</dbReference>
<dbReference type="InterPro" id="IPR040183">
    <property type="entry name" value="THUMPD1-like"/>
</dbReference>
<dbReference type="PROSITE" id="PS51165">
    <property type="entry name" value="THUMP"/>
    <property type="match status" value="1"/>
</dbReference>
<sequence length="256" mass="29064">MSERTNKRKSKDKNFYLKAAKIARKSAGDLGPDMKGFLCTCQREKDGVREAYNILNEHIDVLYGSEKQEPHVDEKKDLEIEDELSKEVAELKSERAKPIAERRLQSVQTGVKGCIFIRSTVEDPCLVVQEVIGKIEKTKLQATKFLQRLFPVEATCKANIDEIMKVAEQVIGNRMENSKTFSLIVKVRFNGMKREKIIEPLAELVQKKNPNIKVNLDEPEVSLVAEVLKGTCCIGLVTNYAKHAKYNLIELAQKKE</sequence>
<reference evidence="3" key="1">
    <citation type="submission" date="2018-08" db="EMBL/GenBank/DDBJ databases">
        <authorList>
            <person name="Cornetti L."/>
        </authorList>
    </citation>
    <scope>NUCLEOTIDE SEQUENCE</scope>
    <source>
        <strain evidence="3">DE-FRO-2-1</strain>
    </source>
</reference>
<evidence type="ECO:0000256" key="1">
    <source>
        <dbReference type="PROSITE-ProRule" id="PRU00529"/>
    </source>
</evidence>
<dbReference type="SMART" id="SM00981">
    <property type="entry name" value="THUMP"/>
    <property type="match status" value="1"/>
</dbReference>